<dbReference type="EMBL" id="BRYB01001917">
    <property type="protein sequence ID" value="GMI36315.1"/>
    <property type="molecule type" value="Genomic_DNA"/>
</dbReference>
<sequence>YTTFFLAAFLKGGTTSFYELFPQYLQRRFSYGAPHDNADGMAVLMNVLGWGEARVREREGEGVMKDTFDTYTTRMAEHHVKHLGPMTEICYCAAAEHLNAALLGGAGAPAWAEREVQEYSFTKQVKCSDRVPGSASLSGEYEDGWECVYSMPPEQQARNRDWLLEHMGTEFEFVGLMSRLDEFMVLLWYAWETKMDKALTSELATYNRDFFVEPCTMFESNVYQKIKIEEENADGRREREALEGKLRARNPLDLSLYAAVEELFEKQVQWADAQPELAQWMEKARNGQLKKCKGKVKSQDDAVCSDLFDADAGPPAASAALNTVAKLHLIHCAFLGVLFPVLRGAPRAQRVEGLALLGNVAAAALLAGAGGKDRGRVGG</sequence>
<dbReference type="Proteomes" id="UP001165060">
    <property type="component" value="Unassembled WGS sequence"/>
</dbReference>
<evidence type="ECO:0000313" key="2">
    <source>
        <dbReference type="Proteomes" id="UP001165060"/>
    </source>
</evidence>
<dbReference type="Gene3D" id="3.40.50.300">
    <property type="entry name" value="P-loop containing nucleotide triphosphate hydrolases"/>
    <property type="match status" value="1"/>
</dbReference>
<name>A0ABQ6MYJ4_9STRA</name>
<evidence type="ECO:0000313" key="1">
    <source>
        <dbReference type="EMBL" id="GMI36315.1"/>
    </source>
</evidence>
<protein>
    <submittedName>
        <fullName evidence="1">Uncharacterized protein</fullName>
    </submittedName>
</protein>
<keyword evidence="2" id="KW-1185">Reference proteome</keyword>
<accession>A0ABQ6MYJ4</accession>
<dbReference type="InterPro" id="IPR027417">
    <property type="entry name" value="P-loop_NTPase"/>
</dbReference>
<comment type="caution">
    <text evidence="1">The sequence shown here is derived from an EMBL/GenBank/DDBJ whole genome shotgun (WGS) entry which is preliminary data.</text>
</comment>
<gene>
    <name evidence="1" type="ORF">TeGR_g9972</name>
</gene>
<feature type="non-terminal residue" evidence="1">
    <location>
        <position position="1"/>
    </location>
</feature>
<reference evidence="1 2" key="1">
    <citation type="journal article" date="2023" name="Commun. Biol.">
        <title>Genome analysis of Parmales, the sister group of diatoms, reveals the evolutionary specialization of diatoms from phago-mixotrophs to photoautotrophs.</title>
        <authorList>
            <person name="Ban H."/>
            <person name="Sato S."/>
            <person name="Yoshikawa S."/>
            <person name="Yamada K."/>
            <person name="Nakamura Y."/>
            <person name="Ichinomiya M."/>
            <person name="Sato N."/>
            <person name="Blanc-Mathieu R."/>
            <person name="Endo H."/>
            <person name="Kuwata A."/>
            <person name="Ogata H."/>
        </authorList>
    </citation>
    <scope>NUCLEOTIDE SEQUENCE [LARGE SCALE GENOMIC DNA]</scope>
</reference>
<organism evidence="1 2">
    <name type="scientific">Tetraparma gracilis</name>
    <dbReference type="NCBI Taxonomy" id="2962635"/>
    <lineage>
        <taxon>Eukaryota</taxon>
        <taxon>Sar</taxon>
        <taxon>Stramenopiles</taxon>
        <taxon>Ochrophyta</taxon>
        <taxon>Bolidophyceae</taxon>
        <taxon>Parmales</taxon>
        <taxon>Triparmaceae</taxon>
        <taxon>Tetraparma</taxon>
    </lineage>
</organism>
<proteinExistence type="predicted"/>